<keyword evidence="5" id="KW-0808">Transferase</keyword>
<evidence type="ECO:0000313" key="6">
    <source>
        <dbReference type="Proteomes" id="UP000694240"/>
    </source>
</evidence>
<protein>
    <submittedName>
        <fullName evidence="5">Reverse transcriptase zinc-binding domain</fullName>
    </submittedName>
</protein>
<dbReference type="Pfam" id="PF03372">
    <property type="entry name" value="Exo_endo_phos"/>
    <property type="match status" value="1"/>
</dbReference>
<accession>A0A8T2BYI2</accession>
<dbReference type="InterPro" id="IPR000477">
    <property type="entry name" value="RT_dom"/>
</dbReference>
<evidence type="ECO:0000259" key="1">
    <source>
        <dbReference type="Pfam" id="PF00078"/>
    </source>
</evidence>
<evidence type="ECO:0000259" key="4">
    <source>
        <dbReference type="Pfam" id="PF14111"/>
    </source>
</evidence>
<sequence length="1507" mass="171156">MSSAMDKAMMAMSLDEEDIPFDMSVLPEFSSCERNTLSLVGRLLNPDCQVMKHLIRDMPRKWQKKGKVRGIALSSERFQFIFNSKYDLEDVLEKGLHTYNEWALAVERWVEHPPDNYLLFVPIWVQIWRLPINFYTTLAITALADLIAQVKVVEFDPDKPRFLSTEACPIFLKKIQEQADARKKGKTVAKEVKLPFLKESDVLFGILEESQVGINPLTGRPKIAPEVLEGMRQYLNVSNEDEKLIRIDRIKKSLMEVEKDPVMAKSYLQLEPPPLVIKPSTCPKGIVFSYEDGGGSGLPSMLSSGKMLQYGDSSRMRIGDLNLMANDDSGHTDSPMEFLCLSQPSQDISTVYRIGSAGANSSGNIQKKAKQRKRPSKITRKLKQAASKTPIEAVNIKEGLSSGGIAQCLMSIMSWNCQGLGRSQDLAIPRLEEMRKKYFPKMLFLMETMHGRDVLVDMQEWLGYDRVHTVETIGKCGGLALFWKSNIKLDFLFFDKNLLDVQVQFGASNFFLSCVYGDPDSSKRSNVWERISRFGVGRRERWCIIRDFNAILHNGEKIGGPRRSDSCFKPFSEMLGACDMMELPSSGNKFTWAGRRGEHWIQCRLDRAFGNKAWFEQFPVSNQAFLDMRGSDHMPVFVSLLASQDSYRGQFRFDKRFLHKPGVKDAIFKAWKSAGDSQFFKIKTLEASLEKLQSERWLDRNWLFRLKKDLAEAYREEESYWKQKSRQKWLRSGNRNSKYFHASVKGNRSRKRIEKLKDANGVLQFSEAAKGEVATAYFENLFKSSNPPSFDGWFEGLLPKVTNEMNGRLIASVSKEEIREAAFSLKASSAPGADGMSALFFQQYWYIVGDQVTKEIQGFFMHGSFPPEWNYTHLCVILKIHHPTEMTKLRPISLCSVLYKIVSKRGIRQGDPLSSFLFVLCTEGLTHMLNVAQRREILQGIKFSDDGPEIHHLLFADDSLFMCKASKEQCQVLQRILNEYGAVTGQSVNLSKSAITFGSRVDPIVKVELQNIMGIFTEGGSGSYLGLPECFSGSKVELLGYIKDRLKEKLAGWSSRFLSQGGKEVLLKSVALAMPVFAMSCFKLPKTTCDNLASAMADFWLSVGNKSGKIHWHSWEKLCLPKDLGGLGFRDIQGFNQALLAKQAWRILQEPSCLFAQLMKSRYFEFSDFLEAYLGTRPSFAWRSILHGRDLLNQGIIKKVGNGKSLREHFLPDDIERILKIKPAMRIDDFFAWRYNKGGNFSVKSAYWLASQSINPQVRFEAAVAPSTNCLKQQVWDIPTDPKLKIFLWKSLYAALPVAAALSKKGLNMNSICQICGMDEEETPNHILFSCSLSRQIWALSDYPVEKIRGEVNEWLEAQKVESEGEEADGVVRNIGVSQVPAQLAGPWRPPDHKMDAQFEVLMWGIESMRSHNLGRVFFAIQADELVGAVNRPMAWPSFYFHSSEARELLKGIIDWKLSKESVLANRRASLIAQSVISDLRLHSYVASGHPFWLNRLFEDERALTSF</sequence>
<dbReference type="Proteomes" id="UP000694240">
    <property type="component" value="Chromosome 6"/>
</dbReference>
<dbReference type="Pfam" id="PF00078">
    <property type="entry name" value="RVT_1"/>
    <property type="match status" value="1"/>
</dbReference>
<feature type="domain" description="Endonuclease/exonuclease/phosphatase" evidence="2">
    <location>
        <begin position="413"/>
        <end position="633"/>
    </location>
</feature>
<evidence type="ECO:0000259" key="2">
    <source>
        <dbReference type="Pfam" id="PF03372"/>
    </source>
</evidence>
<gene>
    <name evidence="5" type="ORF">ISN45_Aa01g013510</name>
</gene>
<keyword evidence="6" id="KW-1185">Reference proteome</keyword>
<organism evidence="5 6">
    <name type="scientific">Arabidopsis thaliana x Arabidopsis arenosa</name>
    <dbReference type="NCBI Taxonomy" id="1240361"/>
    <lineage>
        <taxon>Eukaryota</taxon>
        <taxon>Viridiplantae</taxon>
        <taxon>Streptophyta</taxon>
        <taxon>Embryophyta</taxon>
        <taxon>Tracheophyta</taxon>
        <taxon>Spermatophyta</taxon>
        <taxon>Magnoliopsida</taxon>
        <taxon>eudicotyledons</taxon>
        <taxon>Gunneridae</taxon>
        <taxon>Pentapetalae</taxon>
        <taxon>rosids</taxon>
        <taxon>malvids</taxon>
        <taxon>Brassicales</taxon>
        <taxon>Brassicaceae</taxon>
        <taxon>Camelineae</taxon>
        <taxon>Arabidopsis</taxon>
    </lineage>
</organism>
<dbReference type="Pfam" id="PF13966">
    <property type="entry name" value="zf-RVT"/>
    <property type="match status" value="1"/>
</dbReference>
<dbReference type="GO" id="GO:0003964">
    <property type="term" value="F:RNA-directed DNA polymerase activity"/>
    <property type="evidence" value="ECO:0007669"/>
    <property type="project" value="UniProtKB-KW"/>
</dbReference>
<reference evidence="5 6" key="1">
    <citation type="submission" date="2020-12" db="EMBL/GenBank/DDBJ databases">
        <title>Concerted genomic and epigenomic changes stabilize Arabidopsis allopolyploids.</title>
        <authorList>
            <person name="Chen Z."/>
        </authorList>
    </citation>
    <scope>NUCLEOTIDE SEQUENCE [LARGE SCALE GENOMIC DNA]</scope>
    <source>
        <strain evidence="5">Allo738</strain>
        <tissue evidence="5">Leaf</tissue>
    </source>
</reference>
<feature type="domain" description="DUF4283" evidence="4">
    <location>
        <begin position="32"/>
        <end position="111"/>
    </location>
</feature>
<proteinExistence type="predicted"/>
<dbReference type="InterPro" id="IPR005135">
    <property type="entry name" value="Endo/exonuclease/phosphatase"/>
</dbReference>
<dbReference type="EMBL" id="JAEFBK010000006">
    <property type="protein sequence ID" value="KAG7592467.1"/>
    <property type="molecule type" value="Genomic_DNA"/>
</dbReference>
<feature type="domain" description="Reverse transcriptase zinc-binding" evidence="3">
    <location>
        <begin position="1241"/>
        <end position="1338"/>
    </location>
</feature>
<evidence type="ECO:0000259" key="3">
    <source>
        <dbReference type="Pfam" id="PF13966"/>
    </source>
</evidence>
<feature type="domain" description="Reverse transcriptase" evidence="1">
    <location>
        <begin position="899"/>
        <end position="1018"/>
    </location>
</feature>
<evidence type="ECO:0000313" key="5">
    <source>
        <dbReference type="EMBL" id="KAG7592467.1"/>
    </source>
</evidence>
<dbReference type="PANTHER" id="PTHR33116:SF86">
    <property type="entry name" value="REVERSE TRANSCRIPTASE DOMAIN-CONTAINING PROTEIN"/>
    <property type="match status" value="1"/>
</dbReference>
<dbReference type="Pfam" id="PF14111">
    <property type="entry name" value="DUF4283"/>
    <property type="match status" value="1"/>
</dbReference>
<name>A0A8T2BYI2_9BRAS</name>
<dbReference type="InterPro" id="IPR025558">
    <property type="entry name" value="DUF4283"/>
</dbReference>
<dbReference type="InterPro" id="IPR026960">
    <property type="entry name" value="RVT-Znf"/>
</dbReference>
<dbReference type="PANTHER" id="PTHR33116">
    <property type="entry name" value="REVERSE TRANSCRIPTASE ZINC-BINDING DOMAIN-CONTAINING PROTEIN-RELATED-RELATED"/>
    <property type="match status" value="1"/>
</dbReference>
<keyword evidence="5" id="KW-0695">RNA-directed DNA polymerase</keyword>
<keyword evidence="5" id="KW-0548">Nucleotidyltransferase</keyword>
<comment type="caution">
    <text evidence="5">The sequence shown here is derived from an EMBL/GenBank/DDBJ whole genome shotgun (WGS) entry which is preliminary data.</text>
</comment>